<name>A0A6C1DQY6_SACPS</name>
<sequence length="155" mass="18372">MSKYQRSILSRRATENFPSSFTMNNKLIYRSVRFATHNSQLLLPPLVLYRRILRQHKLLPGPQREMGDQYVRNEFKLHKDIDNPLHIVGFLASWQDYLHMISNGKWKDATLSSETLEKLSPEQTVQLYELMKETQKLHQDNEIESSKDVKRNNKD</sequence>
<keyword evidence="4 6" id="KW-0496">Mitochondrion</keyword>
<protein>
    <recommendedName>
        <fullName evidence="6">Succinate dehydrogenase assembly factor 3</fullName>
        <shortName evidence="6">SDH assembly factor 3</shortName>
        <shortName evidence="6">SDHAF3</shortName>
    </recommendedName>
</protein>
<dbReference type="InterPro" id="IPR008381">
    <property type="entry name" value="SDHAF3/Sdh7"/>
</dbReference>
<dbReference type="GO" id="GO:0034553">
    <property type="term" value="P:mitochondrial respiratory chain complex II assembly"/>
    <property type="evidence" value="ECO:0007669"/>
    <property type="project" value="UniProtKB-UniRule"/>
</dbReference>
<dbReference type="Proteomes" id="UP000501346">
    <property type="component" value="Chromosome ScIV"/>
</dbReference>
<evidence type="ECO:0000256" key="6">
    <source>
        <dbReference type="RuleBase" id="RU368039"/>
    </source>
</evidence>
<comment type="similarity">
    <text evidence="2 6">Belongs to the complex I LYR family. SDHAF3 subfamily.</text>
</comment>
<dbReference type="AlphaFoldDB" id="A0A6C1DQY6"/>
<keyword evidence="3" id="KW-0809">Transit peptide</keyword>
<evidence type="ECO:0000256" key="1">
    <source>
        <dbReference type="ARBA" id="ARBA00004305"/>
    </source>
</evidence>
<dbReference type="PANTHER" id="PTHR13137">
    <property type="entry name" value="DC11 ACN9 HOMOLOG"/>
    <property type="match status" value="1"/>
</dbReference>
<dbReference type="CDD" id="cd20270">
    <property type="entry name" value="Complex1_LYR_SDHAF3_LYRM10"/>
    <property type="match status" value="1"/>
</dbReference>
<evidence type="ECO:0000256" key="4">
    <source>
        <dbReference type="ARBA" id="ARBA00023128"/>
    </source>
</evidence>
<dbReference type="GO" id="GO:0006105">
    <property type="term" value="P:succinate metabolic process"/>
    <property type="evidence" value="ECO:0007669"/>
    <property type="project" value="TreeGrafter"/>
</dbReference>
<dbReference type="EMBL" id="CP048985">
    <property type="protein sequence ID" value="QID78997.1"/>
    <property type="molecule type" value="Genomic_DNA"/>
</dbReference>
<dbReference type="GO" id="GO:0005758">
    <property type="term" value="C:mitochondrial intermembrane space"/>
    <property type="evidence" value="ECO:0007669"/>
    <property type="project" value="TreeGrafter"/>
</dbReference>
<dbReference type="GO" id="GO:0005759">
    <property type="term" value="C:mitochondrial matrix"/>
    <property type="evidence" value="ECO:0007669"/>
    <property type="project" value="UniProtKB-SubCell"/>
</dbReference>
<evidence type="ECO:0000256" key="5">
    <source>
        <dbReference type="ARBA" id="ARBA00023186"/>
    </source>
</evidence>
<evidence type="ECO:0000256" key="2">
    <source>
        <dbReference type="ARBA" id="ARBA00006020"/>
    </source>
</evidence>
<dbReference type="OrthoDB" id="278329at2759"/>
<proteinExistence type="inferred from homology"/>
<keyword evidence="8" id="KW-1185">Reference proteome</keyword>
<keyword evidence="5 6" id="KW-0143">Chaperone</keyword>
<dbReference type="PANTHER" id="PTHR13137:SF6">
    <property type="entry name" value="SUCCINATE DEHYDROGENASE ASSEMBLY FACTOR 3, MITOCHONDRIAL"/>
    <property type="match status" value="1"/>
</dbReference>
<evidence type="ECO:0000313" key="8">
    <source>
        <dbReference type="Proteomes" id="UP000501346"/>
    </source>
</evidence>
<comment type="function">
    <text evidence="6">Plays an essential role in the assembly of succinate dehydrogenase (SDH), an enzyme complex (also referred to as respiratory complex II) that is a component of both the tricarboxylic acid (TCA) cycle and the mitochondrial electron transport chain, and which couples the oxidation of succinate to fumarate with the reduction of ubiquinone (coenzyme Q) to ubiquinol. Promotes maturation of the iron-sulfur protein subunit of the SDH catalytic dimer, protecting it from the deleterious effects of oxidants. May act together with SDHAF1.</text>
</comment>
<comment type="subcellular location">
    <subcellularLocation>
        <location evidence="1 6">Mitochondrion matrix</location>
    </subcellularLocation>
</comment>
<comment type="subunit">
    <text evidence="6">Interacts with the iron-sulfur protein subunit within the SDH catalytic dimer.</text>
</comment>
<reference evidence="7 8" key="1">
    <citation type="journal article" date="2019" name="BMC Genomics">
        <title>Chromosome level assembly and comparative genome analysis confirm lager-brewing yeasts originated from a single hybridization.</title>
        <authorList>
            <person name="Salazar A.N."/>
            <person name="Gorter de Vries A.R."/>
            <person name="van den Broek M."/>
            <person name="Brouwers N."/>
            <person name="de la Torre Cortes P."/>
            <person name="Kuijpers N.G.A."/>
            <person name="Daran J.G."/>
            <person name="Abeel T."/>
        </authorList>
    </citation>
    <scope>NUCLEOTIDE SEQUENCE [LARGE SCALE GENOMIC DNA]</scope>
    <source>
        <strain evidence="7 8">CBS 1483</strain>
    </source>
</reference>
<dbReference type="Pfam" id="PF13233">
    <property type="entry name" value="Complex1_LYR_2"/>
    <property type="match status" value="1"/>
</dbReference>
<accession>A0A6C1DQY6</accession>
<evidence type="ECO:0000256" key="3">
    <source>
        <dbReference type="ARBA" id="ARBA00022946"/>
    </source>
</evidence>
<organism evidence="7 8">
    <name type="scientific">Saccharomyces pastorianus</name>
    <name type="common">Lager yeast</name>
    <name type="synonym">Saccharomyces cerevisiae x Saccharomyces eubayanus</name>
    <dbReference type="NCBI Taxonomy" id="27292"/>
    <lineage>
        <taxon>Eukaryota</taxon>
        <taxon>Fungi</taxon>
        <taxon>Dikarya</taxon>
        <taxon>Ascomycota</taxon>
        <taxon>Saccharomycotina</taxon>
        <taxon>Saccharomycetes</taxon>
        <taxon>Saccharomycetales</taxon>
        <taxon>Saccharomycetaceae</taxon>
        <taxon>Saccharomyces</taxon>
    </lineage>
</organism>
<evidence type="ECO:0000313" key="7">
    <source>
        <dbReference type="EMBL" id="QID78997.1"/>
    </source>
</evidence>
<gene>
    <name evidence="7" type="primary">SDH7_1</name>
    <name evidence="7" type="ORF">GRS66_001229</name>
</gene>